<keyword evidence="2" id="KW-1185">Reference proteome</keyword>
<dbReference type="Proteomes" id="UP000789525">
    <property type="component" value="Unassembled WGS sequence"/>
</dbReference>
<name>A0ACA9KES5_9GLOM</name>
<comment type="caution">
    <text evidence="1">The sequence shown here is derived from an EMBL/GenBank/DDBJ whole genome shotgun (WGS) entry which is preliminary data.</text>
</comment>
<gene>
    <name evidence="1" type="ORF">ACOLOM_LOCUS1507</name>
</gene>
<organism evidence="1 2">
    <name type="scientific">Acaulospora colombiana</name>
    <dbReference type="NCBI Taxonomy" id="27376"/>
    <lineage>
        <taxon>Eukaryota</taxon>
        <taxon>Fungi</taxon>
        <taxon>Fungi incertae sedis</taxon>
        <taxon>Mucoromycota</taxon>
        <taxon>Glomeromycotina</taxon>
        <taxon>Glomeromycetes</taxon>
        <taxon>Diversisporales</taxon>
        <taxon>Acaulosporaceae</taxon>
        <taxon>Acaulospora</taxon>
    </lineage>
</organism>
<reference evidence="1" key="1">
    <citation type="submission" date="2021-06" db="EMBL/GenBank/DDBJ databases">
        <authorList>
            <person name="Kallberg Y."/>
            <person name="Tangrot J."/>
            <person name="Rosling A."/>
        </authorList>
    </citation>
    <scope>NUCLEOTIDE SEQUENCE</scope>
    <source>
        <strain evidence="1">CL356</strain>
    </source>
</reference>
<protein>
    <submittedName>
        <fullName evidence="1">6412_t:CDS:1</fullName>
    </submittedName>
</protein>
<dbReference type="EMBL" id="CAJVPT010001805">
    <property type="protein sequence ID" value="CAG8469055.1"/>
    <property type="molecule type" value="Genomic_DNA"/>
</dbReference>
<evidence type="ECO:0000313" key="2">
    <source>
        <dbReference type="Proteomes" id="UP000789525"/>
    </source>
</evidence>
<evidence type="ECO:0000313" key="1">
    <source>
        <dbReference type="EMBL" id="CAG8469055.1"/>
    </source>
</evidence>
<sequence>MGTIIINLDIVHMMYNDPKKRKKFVDELMKYKDLCKLHCTIDSSDEDEIIRRPKRKRAKTEYNKFLSTEMRKIASINLDISHTDSFKMAVDKWNNRKQFSEVNCINALIAKLRTENTVLTNNNPRIVAAEKQANDILNNLGVKIKTEDTFETKMGKIVKVSAEGGEKNNKIKINPIKTTFHVRTLIVNVSMTCEIPTSNVKENRRPVADTVFKDLNNLVYSPIRKNYFVVYDKIHEILMAQGNRYIRFNTGFYYYIQVNDLDETYRILRYKNYSDEIQRHSIGHERDLIVT</sequence>
<accession>A0ACA9KES5</accession>
<proteinExistence type="predicted"/>